<dbReference type="InterPro" id="IPR036866">
    <property type="entry name" value="RibonucZ/Hydroxyglut_hydro"/>
</dbReference>
<dbReference type="OrthoDB" id="9781189at2"/>
<dbReference type="STRING" id="252246.SAMN05421799_103270"/>
<proteinExistence type="predicted"/>
<protein>
    <submittedName>
        <fullName evidence="2">Phosphoribosyl 1,2-cyclic phosphodiesterase</fullName>
    </submittedName>
</protein>
<dbReference type="PANTHER" id="PTHR47619:SF1">
    <property type="entry name" value="EXODEOXYRIBONUCLEASE WALJ"/>
    <property type="match status" value="1"/>
</dbReference>
<dbReference type="RefSeq" id="WP_076345872.1">
    <property type="nucleotide sequence ID" value="NZ_FTOO01000003.1"/>
</dbReference>
<dbReference type="AlphaFoldDB" id="A0A1N7LN64"/>
<name>A0A1N7LN64_9BACL</name>
<dbReference type="PANTHER" id="PTHR47619">
    <property type="entry name" value="METALLO-HYDROLASE YYCJ-RELATED"/>
    <property type="match status" value="1"/>
</dbReference>
<evidence type="ECO:0000259" key="1">
    <source>
        <dbReference type="SMART" id="SM00849"/>
    </source>
</evidence>
<dbReference type="Pfam" id="PF12706">
    <property type="entry name" value="Lactamase_B_2"/>
    <property type="match status" value="1"/>
</dbReference>
<dbReference type="SUPFAM" id="SSF56281">
    <property type="entry name" value="Metallo-hydrolase/oxidoreductase"/>
    <property type="match status" value="1"/>
</dbReference>
<feature type="domain" description="Metallo-beta-lactamase" evidence="1">
    <location>
        <begin position="11"/>
        <end position="217"/>
    </location>
</feature>
<evidence type="ECO:0000313" key="2">
    <source>
        <dbReference type="EMBL" id="SIS75222.1"/>
    </source>
</evidence>
<sequence>MQFCVLASGSNGNCLYLESGDTRILLDAGLSGRQLETRLRAQCERELREITAVLVTHEHDDHVKGLVQVAKKSEAPLFMTEGTYAGLPAKARIEERDRVVHIRPGESFVIGNVRVTPFSVSHDAEEPVAFRFDTDDGSLAVVTDLGYVSDHQRALLQGCDVYVFETNHDTEMLRAGPYPWHLKRRILGDKGHLSNVDAAYALIDILGESPAHVYLAHLSGENNLPELAELTVEQIVFDARPELADRVQLHRTSRQGPCAAMEISRATV</sequence>
<evidence type="ECO:0000313" key="3">
    <source>
        <dbReference type="Proteomes" id="UP000186156"/>
    </source>
</evidence>
<dbReference type="Proteomes" id="UP000186156">
    <property type="component" value="Unassembled WGS sequence"/>
</dbReference>
<dbReference type="SMART" id="SM00849">
    <property type="entry name" value="Lactamase_B"/>
    <property type="match status" value="1"/>
</dbReference>
<accession>A0A1N7LN64</accession>
<organism evidence="2 3">
    <name type="scientific">Alicyclobacillus vulcanalis</name>
    <dbReference type="NCBI Taxonomy" id="252246"/>
    <lineage>
        <taxon>Bacteria</taxon>
        <taxon>Bacillati</taxon>
        <taxon>Bacillota</taxon>
        <taxon>Bacilli</taxon>
        <taxon>Bacillales</taxon>
        <taxon>Alicyclobacillaceae</taxon>
        <taxon>Alicyclobacillus</taxon>
    </lineage>
</organism>
<gene>
    <name evidence="2" type="ORF">SAMN05421799_103270</name>
</gene>
<keyword evidence="3" id="KW-1185">Reference proteome</keyword>
<reference evidence="3" key="1">
    <citation type="submission" date="2017-01" db="EMBL/GenBank/DDBJ databases">
        <authorList>
            <person name="Varghese N."/>
            <person name="Submissions S."/>
        </authorList>
    </citation>
    <scope>NUCLEOTIDE SEQUENCE [LARGE SCALE GENOMIC DNA]</scope>
    <source>
        <strain evidence="3">DSM 16176</strain>
    </source>
</reference>
<dbReference type="InterPro" id="IPR052533">
    <property type="entry name" value="WalJ/YycJ-like"/>
</dbReference>
<dbReference type="EMBL" id="FTOO01000003">
    <property type="protein sequence ID" value="SIS75222.1"/>
    <property type="molecule type" value="Genomic_DNA"/>
</dbReference>
<dbReference type="Gene3D" id="3.60.15.10">
    <property type="entry name" value="Ribonuclease Z/Hydroxyacylglutathione hydrolase-like"/>
    <property type="match status" value="1"/>
</dbReference>
<dbReference type="InterPro" id="IPR001279">
    <property type="entry name" value="Metallo-B-lactamas"/>
</dbReference>